<dbReference type="InterPro" id="IPR036634">
    <property type="entry name" value="PRD_sf"/>
</dbReference>
<evidence type="ECO:0000259" key="6">
    <source>
        <dbReference type="PROSITE" id="PS50045"/>
    </source>
</evidence>
<dbReference type="PROSITE" id="PS51096">
    <property type="entry name" value="PTS_EIIA_TYPE_4"/>
    <property type="match status" value="1"/>
</dbReference>
<keyword evidence="3" id="KW-0547">Nucleotide-binding</keyword>
<organism evidence="9 10">
    <name type="scientific">Ligilactobacillus equi DPC 6820</name>
    <dbReference type="NCBI Taxonomy" id="1392007"/>
    <lineage>
        <taxon>Bacteria</taxon>
        <taxon>Bacillati</taxon>
        <taxon>Bacillota</taxon>
        <taxon>Bacilli</taxon>
        <taxon>Lactobacillales</taxon>
        <taxon>Lactobacillaceae</taxon>
        <taxon>Ligilactobacillus</taxon>
    </lineage>
</organism>
<evidence type="ECO:0000313" key="9">
    <source>
        <dbReference type="EMBL" id="ETA73407.1"/>
    </source>
</evidence>
<feature type="domain" description="PRD" evidence="8">
    <location>
        <begin position="450"/>
        <end position="556"/>
    </location>
</feature>
<dbReference type="InterPro" id="IPR005471">
    <property type="entry name" value="Tscrpt_reg_IclR_N"/>
</dbReference>
<feature type="domain" description="Sigma-54 factor interaction" evidence="6">
    <location>
        <begin position="91"/>
        <end position="325"/>
    </location>
</feature>
<dbReference type="CDD" id="cd00009">
    <property type="entry name" value="AAA"/>
    <property type="match status" value="1"/>
</dbReference>
<dbReference type="Gene3D" id="3.40.50.2300">
    <property type="match status" value="1"/>
</dbReference>
<reference evidence="9 10" key="1">
    <citation type="journal article" date="2014" name="Genome Announc.">
        <title>The Genome of the Predominant Equine Lactobacillus Species, Lactobacillus equi, Is Reflective of Its Lifestyle Adaptations to an Herbivorous Host.</title>
        <authorList>
            <person name="O'Donnell M.M."/>
            <person name="Harris H.M."/>
            <person name="O'Toole P.W."/>
            <person name="Ross R.P."/>
        </authorList>
    </citation>
    <scope>NUCLEOTIDE SEQUENCE [LARGE SCALE GENOMIC DNA]</scope>
    <source>
        <strain evidence="9 10">DPC 6820</strain>
    </source>
</reference>
<dbReference type="Pfam" id="PF00158">
    <property type="entry name" value="Sigma54_activat"/>
    <property type="match status" value="1"/>
</dbReference>
<dbReference type="GO" id="GO:0016740">
    <property type="term" value="F:transferase activity"/>
    <property type="evidence" value="ECO:0007669"/>
    <property type="project" value="UniProtKB-KW"/>
</dbReference>
<dbReference type="Gene3D" id="1.10.10.10">
    <property type="entry name" value="Winged helix-like DNA-binding domain superfamily/Winged helix DNA-binding domain"/>
    <property type="match status" value="1"/>
</dbReference>
<dbReference type="InterPro" id="IPR025943">
    <property type="entry name" value="Sigma_54_int_dom_ATP-bd_2"/>
</dbReference>
<dbReference type="GO" id="GO:0009401">
    <property type="term" value="P:phosphoenolpyruvate-dependent sugar phosphotransferase system"/>
    <property type="evidence" value="ECO:0007669"/>
    <property type="project" value="InterPro"/>
</dbReference>
<dbReference type="GO" id="GO:0006355">
    <property type="term" value="P:regulation of DNA-templated transcription"/>
    <property type="evidence" value="ECO:0007669"/>
    <property type="project" value="InterPro"/>
</dbReference>
<dbReference type="Proteomes" id="UP000018559">
    <property type="component" value="Unassembled WGS sequence"/>
</dbReference>
<keyword evidence="5" id="KW-0238">DNA-binding</keyword>
<dbReference type="PROSITE" id="PS50045">
    <property type="entry name" value="SIGMA54_INTERACT_4"/>
    <property type="match status" value="1"/>
</dbReference>
<evidence type="ECO:0000256" key="3">
    <source>
        <dbReference type="ARBA" id="ARBA00022741"/>
    </source>
</evidence>
<dbReference type="SMART" id="SM00382">
    <property type="entry name" value="AAA"/>
    <property type="match status" value="1"/>
</dbReference>
<keyword evidence="10" id="KW-1185">Reference proteome</keyword>
<dbReference type="GO" id="GO:0016020">
    <property type="term" value="C:membrane"/>
    <property type="evidence" value="ECO:0007669"/>
    <property type="project" value="InterPro"/>
</dbReference>
<dbReference type="EMBL" id="AWWH01000184">
    <property type="protein sequence ID" value="ETA73407.1"/>
    <property type="molecule type" value="Genomic_DNA"/>
</dbReference>
<dbReference type="SUPFAM" id="SSF53062">
    <property type="entry name" value="PTS system fructose IIA component-like"/>
    <property type="match status" value="1"/>
</dbReference>
<dbReference type="PROSITE" id="PS00676">
    <property type="entry name" value="SIGMA54_INTERACT_2"/>
    <property type="match status" value="1"/>
</dbReference>
<dbReference type="Gene3D" id="3.40.50.300">
    <property type="entry name" value="P-loop containing nucleotide triphosphate hydrolases"/>
    <property type="match status" value="1"/>
</dbReference>
<evidence type="ECO:0000313" key="10">
    <source>
        <dbReference type="Proteomes" id="UP000018559"/>
    </source>
</evidence>
<dbReference type="InterPro" id="IPR004701">
    <property type="entry name" value="PTS_EIIA_man-typ"/>
</dbReference>
<dbReference type="PATRIC" id="fig|1392007.3.peg.1766"/>
<name>V7HU44_9LACO</name>
<dbReference type="Gene3D" id="1.10.1790.10">
    <property type="entry name" value="PRD domain"/>
    <property type="match status" value="2"/>
</dbReference>
<dbReference type="CDD" id="cd00090">
    <property type="entry name" value="HTH_ARSR"/>
    <property type="match status" value="1"/>
</dbReference>
<evidence type="ECO:0000259" key="8">
    <source>
        <dbReference type="PROSITE" id="PS51372"/>
    </source>
</evidence>
<feature type="domain" description="PRD" evidence="8">
    <location>
        <begin position="815"/>
        <end position="917"/>
    </location>
</feature>
<dbReference type="Pfam" id="PF09339">
    <property type="entry name" value="HTH_IclR"/>
    <property type="match status" value="1"/>
</dbReference>
<dbReference type="InterPro" id="IPR002078">
    <property type="entry name" value="Sigma_54_int"/>
</dbReference>
<evidence type="ECO:0000256" key="5">
    <source>
        <dbReference type="ARBA" id="ARBA00023125"/>
    </source>
</evidence>
<gene>
    <name evidence="9" type="ORF">LEQ_0128</name>
</gene>
<sequence length="917" mass="102596">MKRKERVLAYLQAHRESLTTSQIAEALTLARPNVSKVLNDLVREKIIAKSSGRPVKYFLKENDIPTISKAKSQSITYKHFTVSNNDIFSEMIGSKGSLKTQVDQAKAALLYPPKGLNVLLTGPTGSGKTYFANTMAQFARNQEVIAADKPLVTFNCADYAHNPQLLMAHLFGYIKGAFTGAEENHAGLIQEAEGGILFLDEVHRLPPEGQEMIFYLMDHGTYSRLGETNKDHQADVRIVCATTEDPKSSLLATFVRRIPIIITMPSFEQRPVSERLQLMKYLFSLEASRIHKTLRVDENVVQALLGSVTFGNVGQLKSNLQLVCAQGFLDNINQGGRDIHLTFEQLPPQIKAGLSHLADNREELGKLAQLLQPVMEIDPQIKTTKLTSTDSYEPPYNLYEIIGDKAKILKDEGLDQKAINDFILTDINVHLKSFYHKAEDSQAEEHLNELVDEEIIQLTKEIMVELKQENYTLNNNFLYALSLHISSFIKRAQNGQAERQSRQDLESLVAIYPKEQEVAQKIARRIMQQYQIPVPGSEVSYLVLLLVSLKTTEKKGQIGVVVAAHGTATASSMVEVVTRLLQVRNLRAFDMDLDMSPKTAFQEIAKLITEVDQGNGVILLVDMGSLSTFSDDLSRRTGVEVKTLDLVTTALVLEAARKTSLVDAPLETVYGELQEFRGYSRPKMAVASQNDQRPKVILATCATGVGTAEKIKGMLEEILIDNLIDDVQVVTSSILDLPEKLPQLTSQYQIVATTGIVRPEIEVPFMSLEELMRGNGENFIQMLMGQEQVAFPMEKNHELTRDAAILYLTKTVTFLNPVKVGKLFWDFCDYLEDKGQHQISNATRTNLIIHLGGACERSLLGNELTVPEVDLRQCQQEPSYQLVAAASQLFTEELRISLSEVELYYLTQIYDTQVLKK</sequence>
<dbReference type="SUPFAM" id="SSF63520">
    <property type="entry name" value="PTS-regulatory domain, PRD"/>
    <property type="match status" value="2"/>
</dbReference>
<dbReference type="PROSITE" id="PS51372">
    <property type="entry name" value="PRD_2"/>
    <property type="match status" value="2"/>
</dbReference>
<dbReference type="InterPro" id="IPR011608">
    <property type="entry name" value="PRD"/>
</dbReference>
<accession>V7HU44</accession>
<dbReference type="InterPro" id="IPR036662">
    <property type="entry name" value="PTS_EIIA_man-typ_sf"/>
</dbReference>
<evidence type="ECO:0000259" key="7">
    <source>
        <dbReference type="PROSITE" id="PS51096"/>
    </source>
</evidence>
<dbReference type="RefSeq" id="WP_023860349.1">
    <property type="nucleotide sequence ID" value="NZ_AWWH01000184.1"/>
</dbReference>
<dbReference type="InterPro" id="IPR011991">
    <property type="entry name" value="ArsR-like_HTH"/>
</dbReference>
<dbReference type="InterPro" id="IPR036390">
    <property type="entry name" value="WH_DNA-bd_sf"/>
</dbReference>
<dbReference type="PANTHER" id="PTHR32071">
    <property type="entry name" value="TRANSCRIPTIONAL REGULATORY PROTEIN"/>
    <property type="match status" value="1"/>
</dbReference>
<dbReference type="Pfam" id="PF03610">
    <property type="entry name" value="EIIA-man"/>
    <property type="match status" value="1"/>
</dbReference>
<dbReference type="Pfam" id="PF00874">
    <property type="entry name" value="PRD"/>
    <property type="match status" value="2"/>
</dbReference>
<evidence type="ECO:0000256" key="2">
    <source>
        <dbReference type="ARBA" id="ARBA00022679"/>
    </source>
</evidence>
<comment type="caution">
    <text evidence="9">The sequence shown here is derived from an EMBL/GenBank/DDBJ whole genome shotgun (WGS) entry which is preliminary data.</text>
</comment>
<keyword evidence="4" id="KW-0067">ATP-binding</keyword>
<keyword evidence="2" id="KW-0808">Transferase</keyword>
<dbReference type="GO" id="GO:0005524">
    <property type="term" value="F:ATP binding"/>
    <property type="evidence" value="ECO:0007669"/>
    <property type="project" value="UniProtKB-KW"/>
</dbReference>
<dbReference type="SUPFAM" id="SSF46785">
    <property type="entry name" value="Winged helix' DNA-binding domain"/>
    <property type="match status" value="1"/>
</dbReference>
<dbReference type="InterPro" id="IPR036388">
    <property type="entry name" value="WH-like_DNA-bd_sf"/>
</dbReference>
<dbReference type="InterPro" id="IPR027417">
    <property type="entry name" value="P-loop_NTPase"/>
</dbReference>
<dbReference type="AlphaFoldDB" id="V7HU44"/>
<protein>
    <recommendedName>
        <fullName evidence="1">DNA translocase FtsK</fullName>
    </recommendedName>
</protein>
<dbReference type="SUPFAM" id="SSF52540">
    <property type="entry name" value="P-loop containing nucleoside triphosphate hydrolases"/>
    <property type="match status" value="1"/>
</dbReference>
<evidence type="ECO:0000256" key="1">
    <source>
        <dbReference type="ARBA" id="ARBA00020887"/>
    </source>
</evidence>
<evidence type="ECO:0000256" key="4">
    <source>
        <dbReference type="ARBA" id="ARBA00022840"/>
    </source>
</evidence>
<dbReference type="PANTHER" id="PTHR32071:SF90">
    <property type="entry name" value="TRANSCRIPTIONAL REGULATORY PROTEIN LEVR"/>
    <property type="match status" value="1"/>
</dbReference>
<dbReference type="InterPro" id="IPR003593">
    <property type="entry name" value="AAA+_ATPase"/>
</dbReference>
<feature type="domain" description="PTS EIIA type-4" evidence="7">
    <location>
        <begin position="557"/>
        <end position="705"/>
    </location>
</feature>
<proteinExistence type="predicted"/>
<dbReference type="GO" id="GO:0003677">
    <property type="term" value="F:DNA binding"/>
    <property type="evidence" value="ECO:0007669"/>
    <property type="project" value="UniProtKB-KW"/>
</dbReference>
<dbReference type="Gene3D" id="3.40.50.510">
    <property type="entry name" value="Phosphotransferase system, mannose-type IIA component"/>
    <property type="match status" value="1"/>
</dbReference>